<evidence type="ECO:0000313" key="2">
    <source>
        <dbReference type="Proteomes" id="UP001489719"/>
    </source>
</evidence>
<reference evidence="2" key="1">
    <citation type="journal article" date="2024" name="Front. Bioeng. Biotechnol.">
        <title>Genome-scale model development and genomic sequencing of the oleaginous clade Lipomyces.</title>
        <authorList>
            <person name="Czajka J.J."/>
            <person name="Han Y."/>
            <person name="Kim J."/>
            <person name="Mondo S.J."/>
            <person name="Hofstad B.A."/>
            <person name="Robles A."/>
            <person name="Haridas S."/>
            <person name="Riley R."/>
            <person name="LaButti K."/>
            <person name="Pangilinan J."/>
            <person name="Andreopoulos W."/>
            <person name="Lipzen A."/>
            <person name="Yan J."/>
            <person name="Wang M."/>
            <person name="Ng V."/>
            <person name="Grigoriev I.V."/>
            <person name="Spatafora J.W."/>
            <person name="Magnuson J.K."/>
            <person name="Baker S.E."/>
            <person name="Pomraning K.R."/>
        </authorList>
    </citation>
    <scope>NUCLEOTIDE SEQUENCE [LARGE SCALE GENOMIC DNA]</scope>
    <source>
        <strain evidence="2">CBS 10300</strain>
    </source>
</reference>
<protein>
    <submittedName>
        <fullName evidence="1">Uncharacterized protein</fullName>
    </submittedName>
</protein>
<evidence type="ECO:0000313" key="1">
    <source>
        <dbReference type="EMBL" id="KAK9319782.1"/>
    </source>
</evidence>
<accession>A0ACC3TFY4</accession>
<organism evidence="1 2">
    <name type="scientific">Lipomyces orientalis</name>
    <dbReference type="NCBI Taxonomy" id="1233043"/>
    <lineage>
        <taxon>Eukaryota</taxon>
        <taxon>Fungi</taxon>
        <taxon>Dikarya</taxon>
        <taxon>Ascomycota</taxon>
        <taxon>Saccharomycotina</taxon>
        <taxon>Lipomycetes</taxon>
        <taxon>Lipomycetales</taxon>
        <taxon>Lipomycetaceae</taxon>
        <taxon>Lipomyces</taxon>
    </lineage>
</organism>
<dbReference type="Proteomes" id="UP001489719">
    <property type="component" value="Unassembled WGS sequence"/>
</dbReference>
<keyword evidence="2" id="KW-1185">Reference proteome</keyword>
<comment type="caution">
    <text evidence="1">The sequence shown here is derived from an EMBL/GenBank/DDBJ whole genome shotgun (WGS) entry which is preliminary data.</text>
</comment>
<name>A0ACC3TFY4_9ASCO</name>
<dbReference type="EMBL" id="MU970162">
    <property type="protein sequence ID" value="KAK9319782.1"/>
    <property type="molecule type" value="Genomic_DNA"/>
</dbReference>
<sequence length="189" mass="19177">MSVVALQPTSSNMKLVLLSLILSLAVANSQTTTGPPPAFTVTCTLGGDPCPTGSTCTQTETCGGLCLASQTLPPVIPCTIGNNEPCGSASTCTPTMVCPSPPTECGGQCIATAPPTGQPPLPSIPCIVGGSPCPDGSFCTQTMVCGGLCIPTVAPSPTEIPCSRHRRPRCPHGFKCVCVEKQQGDDDDE</sequence>
<proteinExistence type="predicted"/>
<gene>
    <name evidence="1" type="ORF">V1517DRAFT_27774</name>
</gene>